<dbReference type="AlphaFoldDB" id="A0A2T1A3F7"/>
<dbReference type="Pfam" id="PF05223">
    <property type="entry name" value="MecA_N"/>
    <property type="match status" value="1"/>
</dbReference>
<feature type="chain" id="PRO_5038982812" evidence="1">
    <location>
        <begin position="22"/>
        <end position="609"/>
    </location>
</feature>
<keyword evidence="1" id="KW-0732">Signal</keyword>
<protein>
    <submittedName>
        <fullName evidence="4">Cell division protein FtsI/penicillin-binding protein 2</fullName>
    </submittedName>
</protein>
<dbReference type="RefSeq" id="WP_177557492.1">
    <property type="nucleotide sequence ID" value="NZ_PVUE01000003.1"/>
</dbReference>
<dbReference type="GO" id="GO:0071555">
    <property type="term" value="P:cell wall organization"/>
    <property type="evidence" value="ECO:0007669"/>
    <property type="project" value="TreeGrafter"/>
</dbReference>
<comment type="caution">
    <text evidence="4">The sequence shown here is derived from an EMBL/GenBank/DDBJ whole genome shotgun (WGS) entry which is preliminary data.</text>
</comment>
<accession>A0A2T1A3F7</accession>
<dbReference type="PANTHER" id="PTHR30627:SF24">
    <property type="entry name" value="PENICILLIN-BINDING PROTEIN 4B"/>
    <property type="match status" value="1"/>
</dbReference>
<feature type="domain" description="NTF2-like N-terminal transpeptidase" evidence="3">
    <location>
        <begin position="36"/>
        <end position="143"/>
    </location>
</feature>
<keyword evidence="4" id="KW-0131">Cell cycle</keyword>
<dbReference type="PANTHER" id="PTHR30627">
    <property type="entry name" value="PEPTIDOGLYCAN D,D-TRANSPEPTIDASE"/>
    <property type="match status" value="1"/>
</dbReference>
<organism evidence="4 5">
    <name type="scientific">Antricoccus suffuscus</name>
    <dbReference type="NCBI Taxonomy" id="1629062"/>
    <lineage>
        <taxon>Bacteria</taxon>
        <taxon>Bacillati</taxon>
        <taxon>Actinomycetota</taxon>
        <taxon>Actinomycetes</taxon>
        <taxon>Geodermatophilales</taxon>
        <taxon>Antricoccaceae</taxon>
        <taxon>Antricoccus</taxon>
    </lineage>
</organism>
<keyword evidence="5" id="KW-1185">Reference proteome</keyword>
<dbReference type="SUPFAM" id="SSF56601">
    <property type="entry name" value="beta-lactamase/transpeptidase-like"/>
    <property type="match status" value="1"/>
</dbReference>
<dbReference type="Gene3D" id="3.40.710.10">
    <property type="entry name" value="DD-peptidase/beta-lactamase superfamily"/>
    <property type="match status" value="1"/>
</dbReference>
<dbReference type="InterPro" id="IPR007887">
    <property type="entry name" value="MecA_N"/>
</dbReference>
<evidence type="ECO:0000313" key="4">
    <source>
        <dbReference type="EMBL" id="PRZ43074.1"/>
    </source>
</evidence>
<dbReference type="GO" id="GO:0005886">
    <property type="term" value="C:plasma membrane"/>
    <property type="evidence" value="ECO:0007669"/>
    <property type="project" value="TreeGrafter"/>
</dbReference>
<feature type="signal peptide" evidence="1">
    <location>
        <begin position="1"/>
        <end position="21"/>
    </location>
</feature>
<dbReference type="InterPro" id="IPR050515">
    <property type="entry name" value="Beta-lactam/transpept"/>
</dbReference>
<dbReference type="GO" id="GO:0046677">
    <property type="term" value="P:response to antibiotic"/>
    <property type="evidence" value="ECO:0007669"/>
    <property type="project" value="InterPro"/>
</dbReference>
<keyword evidence="4" id="KW-0132">Cell division</keyword>
<reference evidence="4 5" key="1">
    <citation type="submission" date="2018-03" db="EMBL/GenBank/DDBJ databases">
        <title>Genomic Encyclopedia of Archaeal and Bacterial Type Strains, Phase II (KMG-II): from individual species to whole genera.</title>
        <authorList>
            <person name="Goeker M."/>
        </authorList>
    </citation>
    <scope>NUCLEOTIDE SEQUENCE [LARGE SCALE GENOMIC DNA]</scope>
    <source>
        <strain evidence="4 5">DSM 100065</strain>
    </source>
</reference>
<evidence type="ECO:0000256" key="1">
    <source>
        <dbReference type="SAM" id="SignalP"/>
    </source>
</evidence>
<dbReference type="GO" id="GO:0051301">
    <property type="term" value="P:cell division"/>
    <property type="evidence" value="ECO:0007669"/>
    <property type="project" value="UniProtKB-KW"/>
</dbReference>
<dbReference type="EMBL" id="PVUE01000003">
    <property type="protein sequence ID" value="PRZ43074.1"/>
    <property type="molecule type" value="Genomic_DNA"/>
</dbReference>
<dbReference type="Proteomes" id="UP000237752">
    <property type="component" value="Unassembled WGS sequence"/>
</dbReference>
<name>A0A2T1A3F7_9ACTN</name>
<evidence type="ECO:0000259" key="2">
    <source>
        <dbReference type="Pfam" id="PF00905"/>
    </source>
</evidence>
<gene>
    <name evidence="4" type="ORF">CLV47_103130</name>
</gene>
<evidence type="ECO:0000259" key="3">
    <source>
        <dbReference type="Pfam" id="PF05223"/>
    </source>
</evidence>
<dbReference type="InterPro" id="IPR001460">
    <property type="entry name" value="PCN-bd_Tpept"/>
</dbReference>
<evidence type="ECO:0000313" key="5">
    <source>
        <dbReference type="Proteomes" id="UP000237752"/>
    </source>
</evidence>
<dbReference type="PROSITE" id="PS51257">
    <property type="entry name" value="PROKAR_LIPOPROTEIN"/>
    <property type="match status" value="1"/>
</dbReference>
<sequence length="609" mass="61957">MPAKRRTFVSLFGVLLLVLTAACTSTSKDGIDRSEAASVAKGFAAAMSKKDASAASKLTDKPAEAKKLLAAVFKALPAKKVSFSVATAPSGKSSASVSFKASWDFGNKQVWAYNVPATLKAGKDGDWDVIWSPADVHPALTADTTLSYDKVAPAGPTFTDSAGQPLMSEQTVDVVQVDPTQVTDPAGTSSALAGVLNQFDPTITADSIAAQLAASPTKVVAIVTLRSADADPVLGALQQIAGVSISIQNRLLTVDSAMNSPVFTGLKAFSDKEVKAHQGWRVSLVDAKGATGSVLAEGGLETLPNIQTTMEPAIQSAAQLAIEKLPEQAAIVALRPSTGAVLAVAQNDAANAEGPIALTGQYPPGSTFKIVTSTAIISAGVATADSIEPCPGTATIEGRTIPNENKFDLGQIPFHTAFAQSCNTTMAALASKLPGDALHNTALGCGIGVDYTTPGLTTLTGKVPVTTNAAEQVESAIGQGSVVVSPFGLALCAASVVTGQTPTPDLIVGQPATADQKPAPMPAAVLPALRSMMTEVVTSGTAKQLKNISGLAGKTGTAQFGDGTHSHGWFVATYKDLAFAVLLVGADSSTPAVNVAGDFLKPILNAIPG</sequence>
<dbReference type="GO" id="GO:0008658">
    <property type="term" value="F:penicillin binding"/>
    <property type="evidence" value="ECO:0007669"/>
    <property type="project" value="InterPro"/>
</dbReference>
<dbReference type="GO" id="GO:0071972">
    <property type="term" value="F:peptidoglycan L,D-transpeptidase activity"/>
    <property type="evidence" value="ECO:0007669"/>
    <property type="project" value="TreeGrafter"/>
</dbReference>
<dbReference type="Pfam" id="PF00905">
    <property type="entry name" value="Transpeptidase"/>
    <property type="match status" value="1"/>
</dbReference>
<dbReference type="InterPro" id="IPR012338">
    <property type="entry name" value="Beta-lactam/transpept-like"/>
</dbReference>
<feature type="domain" description="Penicillin-binding protein transpeptidase" evidence="2">
    <location>
        <begin position="330"/>
        <end position="601"/>
    </location>
</feature>
<proteinExistence type="predicted"/>